<comment type="caution">
    <text evidence="2">The sequence shown here is derived from an EMBL/GenBank/DDBJ whole genome shotgun (WGS) entry which is preliminary data.</text>
</comment>
<keyword evidence="3" id="KW-1185">Reference proteome</keyword>
<feature type="region of interest" description="Disordered" evidence="1">
    <location>
        <begin position="279"/>
        <end position="332"/>
    </location>
</feature>
<name>A0A834Y1I8_APHGI</name>
<dbReference type="Proteomes" id="UP000639338">
    <property type="component" value="Unassembled WGS sequence"/>
</dbReference>
<feature type="compositionally biased region" description="Polar residues" evidence="1">
    <location>
        <begin position="279"/>
        <end position="294"/>
    </location>
</feature>
<feature type="compositionally biased region" description="Acidic residues" evidence="1">
    <location>
        <begin position="1"/>
        <end position="12"/>
    </location>
</feature>
<dbReference type="EMBL" id="JACMRX010000001">
    <property type="protein sequence ID" value="KAF7996175.1"/>
    <property type="molecule type" value="Genomic_DNA"/>
</dbReference>
<sequence>MVESQDYPDESIYENSSSEDNTNDIFYDAYDLNADISDCDEIDNSDSHSVTSESDDQSYEESLDDSDHELNDNDDSFDFDTVEDLLYPGAPISLENKIKNYCEKVELSSKRRKKLTLIQGSSYILGGLKKISTIRQDIQDALQMENINNGLIYLFTRLYQNGLVYDSKSYTRARKNASSFVKYEFQRELLIGEIDSFVKIIHCDNNANKNWLKNFDVDSDGILTQSTEKKTGSPTKKKLKYDIIKTTPIKKSIVDPAYLSDQSFTDASDTDSLCKNRNFGSTTSLSDTENNTDFDGQLHEETSDIDSDFSGHEKNERSHIKIPEKVTAEKYV</sequence>
<protein>
    <submittedName>
        <fullName evidence="2">Uncharacterized protein</fullName>
    </submittedName>
</protein>
<evidence type="ECO:0000313" key="2">
    <source>
        <dbReference type="EMBL" id="KAF7996175.1"/>
    </source>
</evidence>
<organism evidence="2 3">
    <name type="scientific">Aphidius gifuensis</name>
    <name type="common">Parasitoid wasp</name>
    <dbReference type="NCBI Taxonomy" id="684658"/>
    <lineage>
        <taxon>Eukaryota</taxon>
        <taxon>Metazoa</taxon>
        <taxon>Ecdysozoa</taxon>
        <taxon>Arthropoda</taxon>
        <taxon>Hexapoda</taxon>
        <taxon>Insecta</taxon>
        <taxon>Pterygota</taxon>
        <taxon>Neoptera</taxon>
        <taxon>Endopterygota</taxon>
        <taxon>Hymenoptera</taxon>
        <taxon>Apocrita</taxon>
        <taxon>Ichneumonoidea</taxon>
        <taxon>Braconidae</taxon>
        <taxon>Aphidiinae</taxon>
        <taxon>Aphidius</taxon>
    </lineage>
</organism>
<feature type="region of interest" description="Disordered" evidence="1">
    <location>
        <begin position="38"/>
        <end position="74"/>
    </location>
</feature>
<feature type="region of interest" description="Disordered" evidence="1">
    <location>
        <begin position="1"/>
        <end position="23"/>
    </location>
</feature>
<dbReference type="AlphaFoldDB" id="A0A834Y1I8"/>
<proteinExistence type="predicted"/>
<accession>A0A834Y1I8</accession>
<evidence type="ECO:0000256" key="1">
    <source>
        <dbReference type="SAM" id="MobiDB-lite"/>
    </source>
</evidence>
<feature type="compositionally biased region" description="Acidic residues" evidence="1">
    <location>
        <begin position="53"/>
        <end position="74"/>
    </location>
</feature>
<feature type="compositionally biased region" description="Polar residues" evidence="1">
    <location>
        <begin position="13"/>
        <end position="23"/>
    </location>
</feature>
<gene>
    <name evidence="2" type="ORF">HCN44_001315</name>
</gene>
<reference evidence="2 3" key="1">
    <citation type="submission" date="2020-08" db="EMBL/GenBank/DDBJ databases">
        <title>Aphidius gifuensis genome sequencing and assembly.</title>
        <authorList>
            <person name="Du Z."/>
        </authorList>
    </citation>
    <scope>NUCLEOTIDE SEQUENCE [LARGE SCALE GENOMIC DNA]</scope>
    <source>
        <strain evidence="2">YNYX2018</strain>
        <tissue evidence="2">Adults</tissue>
    </source>
</reference>
<evidence type="ECO:0000313" key="3">
    <source>
        <dbReference type="Proteomes" id="UP000639338"/>
    </source>
</evidence>
<feature type="compositionally biased region" description="Basic and acidic residues" evidence="1">
    <location>
        <begin position="309"/>
        <end position="332"/>
    </location>
</feature>